<reference evidence="1 2" key="1">
    <citation type="submission" date="2018-05" db="EMBL/GenBank/DDBJ databases">
        <title>Genomic Encyclopedia of Type Strains, Phase IV (KMG-IV): sequencing the most valuable type-strain genomes for metagenomic binning, comparative biology and taxonomic classification.</title>
        <authorList>
            <person name="Goeker M."/>
        </authorList>
    </citation>
    <scope>NUCLEOTIDE SEQUENCE [LARGE SCALE GENOMIC DNA]</scope>
    <source>
        <strain evidence="1 2">DSM 45480</strain>
    </source>
</reference>
<evidence type="ECO:0000313" key="2">
    <source>
        <dbReference type="Proteomes" id="UP000246005"/>
    </source>
</evidence>
<accession>A0A316I023</accession>
<protein>
    <submittedName>
        <fullName evidence="1">Uncharacterized protein</fullName>
    </submittedName>
</protein>
<gene>
    <name evidence="1" type="ORF">C8D88_10492</name>
</gene>
<organism evidence="1 2">
    <name type="scientific">Lentzea atacamensis</name>
    <dbReference type="NCBI Taxonomy" id="531938"/>
    <lineage>
        <taxon>Bacteria</taxon>
        <taxon>Bacillati</taxon>
        <taxon>Actinomycetota</taxon>
        <taxon>Actinomycetes</taxon>
        <taxon>Pseudonocardiales</taxon>
        <taxon>Pseudonocardiaceae</taxon>
        <taxon>Lentzea</taxon>
    </lineage>
</organism>
<sequence>MIALAIGAVAGLAAGPILLYRGFRLARRRRAN</sequence>
<proteinExistence type="predicted"/>
<name>A0A316I023_9PSEU</name>
<comment type="caution">
    <text evidence="1">The sequence shown here is derived from an EMBL/GenBank/DDBJ whole genome shotgun (WGS) entry which is preliminary data.</text>
</comment>
<dbReference type="AlphaFoldDB" id="A0A316I023"/>
<dbReference type="EMBL" id="QGHB01000004">
    <property type="protein sequence ID" value="PWK86931.1"/>
    <property type="molecule type" value="Genomic_DNA"/>
</dbReference>
<dbReference type="Proteomes" id="UP000246005">
    <property type="component" value="Unassembled WGS sequence"/>
</dbReference>
<evidence type="ECO:0000313" key="1">
    <source>
        <dbReference type="EMBL" id="PWK86931.1"/>
    </source>
</evidence>